<feature type="domain" description="CCHC-type" evidence="3">
    <location>
        <begin position="175"/>
        <end position="188"/>
    </location>
</feature>
<dbReference type="InterPro" id="IPR001878">
    <property type="entry name" value="Znf_CCHC"/>
</dbReference>
<keyword evidence="5" id="KW-1185">Reference proteome</keyword>
<keyword evidence="1" id="KW-0862">Zinc</keyword>
<proteinExistence type="predicted"/>
<dbReference type="PROSITE" id="PS50158">
    <property type="entry name" value="ZF_CCHC"/>
    <property type="match status" value="1"/>
</dbReference>
<reference evidence="4" key="1">
    <citation type="journal article" date="2023" name="bioRxiv">
        <title>Scaffold-level genome assemblies of two parasitoid biocontrol wasps reveal the parthenogenesis mechanism and an associated novel virus.</title>
        <authorList>
            <person name="Inwood S."/>
            <person name="Skelly J."/>
            <person name="Guhlin J."/>
            <person name="Harrop T."/>
            <person name="Goldson S."/>
            <person name="Dearden P."/>
        </authorList>
    </citation>
    <scope>NUCLEOTIDE SEQUENCE</scope>
    <source>
        <strain evidence="4">Lincoln</strain>
        <tissue evidence="4">Whole body</tissue>
    </source>
</reference>
<gene>
    <name evidence="4" type="ORF">PV327_004067</name>
</gene>
<keyword evidence="1" id="KW-0863">Zinc-finger</keyword>
<evidence type="ECO:0000256" key="2">
    <source>
        <dbReference type="SAM" id="MobiDB-lite"/>
    </source>
</evidence>
<feature type="compositionally biased region" description="Basic and acidic residues" evidence="2">
    <location>
        <begin position="115"/>
        <end position="130"/>
    </location>
</feature>
<reference evidence="4" key="2">
    <citation type="submission" date="2023-03" db="EMBL/GenBank/DDBJ databases">
        <authorList>
            <person name="Inwood S.N."/>
            <person name="Skelly J.G."/>
            <person name="Guhlin J."/>
            <person name="Harrop T.W.R."/>
            <person name="Goldson S.G."/>
            <person name="Dearden P.K."/>
        </authorList>
    </citation>
    <scope>NUCLEOTIDE SEQUENCE</scope>
    <source>
        <strain evidence="4">Lincoln</strain>
        <tissue evidence="4">Whole body</tissue>
    </source>
</reference>
<evidence type="ECO:0000256" key="1">
    <source>
        <dbReference type="PROSITE-ProRule" id="PRU00047"/>
    </source>
</evidence>
<evidence type="ECO:0000313" key="4">
    <source>
        <dbReference type="EMBL" id="KAK0166573.1"/>
    </source>
</evidence>
<dbReference type="Proteomes" id="UP001168972">
    <property type="component" value="Unassembled WGS sequence"/>
</dbReference>
<dbReference type="GO" id="GO:0008270">
    <property type="term" value="F:zinc ion binding"/>
    <property type="evidence" value="ECO:0007669"/>
    <property type="project" value="UniProtKB-KW"/>
</dbReference>
<keyword evidence="1" id="KW-0479">Metal-binding</keyword>
<evidence type="ECO:0000313" key="5">
    <source>
        <dbReference type="Proteomes" id="UP001168972"/>
    </source>
</evidence>
<dbReference type="Gene3D" id="4.10.60.10">
    <property type="entry name" value="Zinc finger, CCHC-type"/>
    <property type="match status" value="1"/>
</dbReference>
<accession>A0AA39FBS1</accession>
<protein>
    <recommendedName>
        <fullName evidence="3">CCHC-type domain-containing protein</fullName>
    </recommendedName>
</protein>
<sequence>MEGSRLQKLEQLRQLTAQYAEIATGLGIVDDPEARILVLDVLKEKVQEKRLQIVPAGPSRWHWAQIVRPKATGIPPIIAGVPCERCSYAPFTIKNKLERPQGEVEVTRPRLRPPLRSDRPKEESAVSHKEDHVYKPPFYKPIPLITRSESEKITGELISILRRNPNYPREPRYGCFNCGSPAHSAKECYLTRGTWCGRCGEVGMIHTNCPRCYPEQYGLLNKPYPARN</sequence>
<dbReference type="SUPFAM" id="SSF57756">
    <property type="entry name" value="Retrovirus zinc finger-like domains"/>
    <property type="match status" value="1"/>
</dbReference>
<evidence type="ECO:0000259" key="3">
    <source>
        <dbReference type="PROSITE" id="PS50158"/>
    </source>
</evidence>
<dbReference type="GO" id="GO:0003676">
    <property type="term" value="F:nucleic acid binding"/>
    <property type="evidence" value="ECO:0007669"/>
    <property type="project" value="InterPro"/>
</dbReference>
<organism evidence="4 5">
    <name type="scientific">Microctonus hyperodae</name>
    <name type="common">Parasitoid wasp</name>
    <dbReference type="NCBI Taxonomy" id="165561"/>
    <lineage>
        <taxon>Eukaryota</taxon>
        <taxon>Metazoa</taxon>
        <taxon>Ecdysozoa</taxon>
        <taxon>Arthropoda</taxon>
        <taxon>Hexapoda</taxon>
        <taxon>Insecta</taxon>
        <taxon>Pterygota</taxon>
        <taxon>Neoptera</taxon>
        <taxon>Endopterygota</taxon>
        <taxon>Hymenoptera</taxon>
        <taxon>Apocrita</taxon>
        <taxon>Ichneumonoidea</taxon>
        <taxon>Braconidae</taxon>
        <taxon>Euphorinae</taxon>
        <taxon>Microctonus</taxon>
    </lineage>
</organism>
<dbReference type="AlphaFoldDB" id="A0AA39FBS1"/>
<comment type="caution">
    <text evidence="4">The sequence shown here is derived from an EMBL/GenBank/DDBJ whole genome shotgun (WGS) entry which is preliminary data.</text>
</comment>
<dbReference type="EMBL" id="JAQQBR010001832">
    <property type="protein sequence ID" value="KAK0166573.1"/>
    <property type="molecule type" value="Genomic_DNA"/>
</dbReference>
<name>A0AA39FBS1_MICHY</name>
<feature type="region of interest" description="Disordered" evidence="2">
    <location>
        <begin position="110"/>
        <end position="130"/>
    </location>
</feature>
<dbReference type="InterPro" id="IPR036875">
    <property type="entry name" value="Znf_CCHC_sf"/>
</dbReference>